<accession>X1TDM9</accession>
<dbReference type="SUPFAM" id="SSF53187">
    <property type="entry name" value="Zn-dependent exopeptidases"/>
    <property type="match status" value="1"/>
</dbReference>
<gene>
    <name evidence="2" type="ORF">S12H4_19740</name>
</gene>
<comment type="caution">
    <text evidence="2">The sequence shown here is derived from an EMBL/GenBank/DDBJ whole genome shotgun (WGS) entry which is preliminary data.</text>
</comment>
<protein>
    <submittedName>
        <fullName evidence="2">Uncharacterized protein</fullName>
    </submittedName>
</protein>
<keyword evidence="1" id="KW-1133">Transmembrane helix</keyword>
<keyword evidence="1" id="KW-0472">Membrane</keyword>
<evidence type="ECO:0000256" key="1">
    <source>
        <dbReference type="SAM" id="Phobius"/>
    </source>
</evidence>
<reference evidence="2" key="1">
    <citation type="journal article" date="2014" name="Front. Microbiol.">
        <title>High frequency of phylogenetically diverse reductive dehalogenase-homologous genes in deep subseafloor sedimentary metagenomes.</title>
        <authorList>
            <person name="Kawai M."/>
            <person name="Futagami T."/>
            <person name="Toyoda A."/>
            <person name="Takaki Y."/>
            <person name="Nishi S."/>
            <person name="Hori S."/>
            <person name="Arai W."/>
            <person name="Tsubouchi T."/>
            <person name="Morono Y."/>
            <person name="Uchiyama I."/>
            <person name="Ito T."/>
            <person name="Fujiyama A."/>
            <person name="Inagaki F."/>
            <person name="Takami H."/>
        </authorList>
    </citation>
    <scope>NUCLEOTIDE SEQUENCE</scope>
    <source>
        <strain evidence="2">Expedition CK06-06</strain>
    </source>
</reference>
<proteinExistence type="predicted"/>
<keyword evidence="1" id="KW-0812">Transmembrane</keyword>
<organism evidence="2">
    <name type="scientific">marine sediment metagenome</name>
    <dbReference type="NCBI Taxonomy" id="412755"/>
    <lineage>
        <taxon>unclassified sequences</taxon>
        <taxon>metagenomes</taxon>
        <taxon>ecological metagenomes</taxon>
    </lineage>
</organism>
<feature type="transmembrane region" description="Helical" evidence="1">
    <location>
        <begin position="12"/>
        <end position="34"/>
    </location>
</feature>
<evidence type="ECO:0000313" key="2">
    <source>
        <dbReference type="EMBL" id="GAI85700.1"/>
    </source>
</evidence>
<name>X1TDM9_9ZZZZ</name>
<dbReference type="Gene3D" id="3.40.630.10">
    <property type="entry name" value="Zn peptidases"/>
    <property type="match status" value="1"/>
</dbReference>
<feature type="non-terminal residue" evidence="2">
    <location>
        <position position="1"/>
    </location>
</feature>
<dbReference type="AlphaFoldDB" id="X1TDM9"/>
<feature type="non-terminal residue" evidence="2">
    <location>
        <position position="294"/>
    </location>
</feature>
<feature type="transmembrane region" description="Helical" evidence="1">
    <location>
        <begin position="131"/>
        <end position="156"/>
    </location>
</feature>
<sequence length="294" mass="32815">AGFFGGISPIFMILQFPFPILSAIFVFLGIWVLYSEMMLMKGWIWPFFKKKTSSNVFGIIKPTGDVKFRIIFEGHTDSAKEMNIASYPPKLGKWIAIIGLYFLVHTIIFSLWKFILQIIGGPSIILYDSAIISWTIIDLIYFLSLIVIYPFFIWLLKGFLGKTVVLGANDNLAATAVALAIGKYLKQNRPKNVEIWIGSQGSEEVGDKGAGAFVEKYGEQGILDNSYTVVLECCGAAEAMAIIEKDMHRAIYDKEINSLLDEAYNAAKAENPDILKLKKVNLKIGACDACQYIH</sequence>
<feature type="transmembrane region" description="Helical" evidence="1">
    <location>
        <begin position="94"/>
        <end position="119"/>
    </location>
</feature>
<dbReference type="EMBL" id="BARW01009914">
    <property type="protein sequence ID" value="GAI85700.1"/>
    <property type="molecule type" value="Genomic_DNA"/>
</dbReference>